<name>A0A067RWC7_ZOONE</name>
<dbReference type="EMBL" id="KK852424">
    <property type="protein sequence ID" value="KDR24184.1"/>
    <property type="molecule type" value="Genomic_DNA"/>
</dbReference>
<evidence type="ECO:0000256" key="4">
    <source>
        <dbReference type="ARBA" id="ARBA00023273"/>
    </source>
</evidence>
<comment type="similarity">
    <text evidence="2">Belongs to the IFT57 family.</text>
</comment>
<gene>
    <name evidence="5" type="ORF">L798_07591</name>
</gene>
<dbReference type="PANTHER" id="PTHR16011:SF0">
    <property type="entry name" value="INTRAFLAGELLAR TRANSPORT PROTEIN 57 HOMOLOG"/>
    <property type="match status" value="1"/>
</dbReference>
<sequence length="414" mass="47201">MLQEGQHPHERLLMADEGDGGPGSSYLTFVVMEELLDKLKLLRYDQEFIKDLKMKPLNRHYFALQTNPGEQFYLFTSLAAWLIRKSGRPFEQPQEKDDPNSTISSILDSLRQIGVNVDFPPNKLKQGFGEHALFVLDHLADAALKNTSFTWKKPRPVVEVEEEEDAMEDESELLLEKVEEDMAAEISDEDEEDILHLDDLHNLHIGNKTLTDSQKPDGILESTTNSEGWKLELERILPQLKVTISTDVQDWRTHLEQMQKHRSGIDEALTTTKGQLDKLHSDISSTLEKIGSREKYLGSQLEPLLVQYRALQDEFARVNEQCREVSGGVKERSRILARVTEELESVKQEMDERGSSMTDGTPLVNIKKAISQIKSEITGMDVRVGVLEHSLLQARLRDKNLLQQDMNTLPHVLV</sequence>
<dbReference type="GO" id="GO:0005815">
    <property type="term" value="C:microtubule organizing center"/>
    <property type="evidence" value="ECO:0007669"/>
    <property type="project" value="TreeGrafter"/>
</dbReference>
<keyword evidence="6" id="KW-1185">Reference proteome</keyword>
<proteinExistence type="inferred from homology"/>
<dbReference type="GO" id="GO:0042073">
    <property type="term" value="P:intraciliary transport"/>
    <property type="evidence" value="ECO:0007669"/>
    <property type="project" value="TreeGrafter"/>
</dbReference>
<dbReference type="OrthoDB" id="423881at2759"/>
<dbReference type="Pfam" id="PF10498">
    <property type="entry name" value="IFT57"/>
    <property type="match status" value="1"/>
</dbReference>
<evidence type="ECO:0000313" key="6">
    <source>
        <dbReference type="Proteomes" id="UP000027135"/>
    </source>
</evidence>
<organism evidence="5 6">
    <name type="scientific">Zootermopsis nevadensis</name>
    <name type="common">Dampwood termite</name>
    <dbReference type="NCBI Taxonomy" id="136037"/>
    <lineage>
        <taxon>Eukaryota</taxon>
        <taxon>Metazoa</taxon>
        <taxon>Ecdysozoa</taxon>
        <taxon>Arthropoda</taxon>
        <taxon>Hexapoda</taxon>
        <taxon>Insecta</taxon>
        <taxon>Pterygota</taxon>
        <taxon>Neoptera</taxon>
        <taxon>Polyneoptera</taxon>
        <taxon>Dictyoptera</taxon>
        <taxon>Blattodea</taxon>
        <taxon>Blattoidea</taxon>
        <taxon>Termitoidae</taxon>
        <taxon>Termopsidae</taxon>
        <taxon>Zootermopsis</taxon>
    </lineage>
</organism>
<dbReference type="eggNOG" id="KOG0972">
    <property type="taxonomic scope" value="Eukaryota"/>
</dbReference>
<dbReference type="GO" id="GO:0005929">
    <property type="term" value="C:cilium"/>
    <property type="evidence" value="ECO:0007669"/>
    <property type="project" value="UniProtKB-SubCell"/>
</dbReference>
<accession>A0A067RWC7</accession>
<dbReference type="GO" id="GO:0005794">
    <property type="term" value="C:Golgi apparatus"/>
    <property type="evidence" value="ECO:0007669"/>
    <property type="project" value="TreeGrafter"/>
</dbReference>
<dbReference type="STRING" id="136037.A0A067RWC7"/>
<evidence type="ECO:0000256" key="1">
    <source>
        <dbReference type="ARBA" id="ARBA00004138"/>
    </source>
</evidence>
<evidence type="ECO:0000256" key="3">
    <source>
        <dbReference type="ARBA" id="ARBA00023069"/>
    </source>
</evidence>
<dbReference type="Gene3D" id="1.10.287.1490">
    <property type="match status" value="1"/>
</dbReference>
<keyword evidence="4" id="KW-0966">Cell projection</keyword>
<keyword evidence="3" id="KW-0969">Cilium</keyword>
<reference evidence="5 6" key="1">
    <citation type="journal article" date="2014" name="Nat. Commun.">
        <title>Molecular traces of alternative social organization in a termite genome.</title>
        <authorList>
            <person name="Terrapon N."/>
            <person name="Li C."/>
            <person name="Robertson H.M."/>
            <person name="Ji L."/>
            <person name="Meng X."/>
            <person name="Booth W."/>
            <person name="Chen Z."/>
            <person name="Childers C.P."/>
            <person name="Glastad K.M."/>
            <person name="Gokhale K."/>
            <person name="Gowin J."/>
            <person name="Gronenberg W."/>
            <person name="Hermansen R.A."/>
            <person name="Hu H."/>
            <person name="Hunt B.G."/>
            <person name="Huylmans A.K."/>
            <person name="Khalil S.M."/>
            <person name="Mitchell R.D."/>
            <person name="Munoz-Torres M.C."/>
            <person name="Mustard J.A."/>
            <person name="Pan H."/>
            <person name="Reese J.T."/>
            <person name="Scharf M.E."/>
            <person name="Sun F."/>
            <person name="Vogel H."/>
            <person name="Xiao J."/>
            <person name="Yang W."/>
            <person name="Yang Z."/>
            <person name="Yang Z."/>
            <person name="Zhou J."/>
            <person name="Zhu J."/>
            <person name="Brent C.S."/>
            <person name="Elsik C.G."/>
            <person name="Goodisman M.A."/>
            <person name="Liberles D.A."/>
            <person name="Roe R.M."/>
            <person name="Vargo E.L."/>
            <person name="Vilcinskas A."/>
            <person name="Wang J."/>
            <person name="Bornberg-Bauer E."/>
            <person name="Korb J."/>
            <person name="Zhang G."/>
            <person name="Liebig J."/>
        </authorList>
    </citation>
    <scope>NUCLEOTIDE SEQUENCE [LARGE SCALE GENOMIC DNA]</scope>
    <source>
        <tissue evidence="5">Whole organism</tissue>
    </source>
</reference>
<dbReference type="PANTHER" id="PTHR16011">
    <property type="entry name" value="IFT57/HIPPI"/>
    <property type="match status" value="1"/>
</dbReference>
<evidence type="ECO:0000313" key="5">
    <source>
        <dbReference type="EMBL" id="KDR24184.1"/>
    </source>
</evidence>
<comment type="subcellular location">
    <subcellularLocation>
        <location evidence="1">Cell projection</location>
        <location evidence="1">Cilium</location>
    </subcellularLocation>
</comment>
<dbReference type="GO" id="GO:1905515">
    <property type="term" value="P:non-motile cilium assembly"/>
    <property type="evidence" value="ECO:0007669"/>
    <property type="project" value="TreeGrafter"/>
</dbReference>
<protein>
    <submittedName>
        <fullName evidence="5">Intraflagellar transport protein 57-like protein</fullName>
    </submittedName>
</protein>
<dbReference type="AlphaFoldDB" id="A0A067RWC7"/>
<dbReference type="OMA" id="VHAHDQD"/>
<dbReference type="Proteomes" id="UP000027135">
    <property type="component" value="Unassembled WGS sequence"/>
</dbReference>
<dbReference type="FunCoup" id="A0A067RWC7">
    <property type="interactions" value="120"/>
</dbReference>
<keyword evidence="5" id="KW-0282">Flagellum</keyword>
<dbReference type="InParanoid" id="A0A067RWC7"/>
<dbReference type="GO" id="GO:0030992">
    <property type="term" value="C:intraciliary transport particle B"/>
    <property type="evidence" value="ECO:0007669"/>
    <property type="project" value="TreeGrafter"/>
</dbReference>
<dbReference type="InterPro" id="IPR019530">
    <property type="entry name" value="Intra-flagellar_transport_57"/>
</dbReference>
<evidence type="ECO:0000256" key="2">
    <source>
        <dbReference type="ARBA" id="ARBA00009415"/>
    </source>
</evidence>